<keyword evidence="6" id="KW-0067">ATP-binding</keyword>
<dbReference type="GO" id="GO:0005737">
    <property type="term" value="C:cytoplasm"/>
    <property type="evidence" value="ECO:0007669"/>
    <property type="project" value="TreeGrafter"/>
</dbReference>
<evidence type="ECO:0000256" key="7">
    <source>
        <dbReference type="ARBA" id="ARBA00047899"/>
    </source>
</evidence>
<evidence type="ECO:0000313" key="11">
    <source>
        <dbReference type="Proteomes" id="UP000054007"/>
    </source>
</evidence>
<dbReference type="GO" id="GO:0005524">
    <property type="term" value="F:ATP binding"/>
    <property type="evidence" value="ECO:0007669"/>
    <property type="project" value="UniProtKB-KW"/>
</dbReference>
<evidence type="ECO:0000259" key="9">
    <source>
        <dbReference type="PROSITE" id="PS50011"/>
    </source>
</evidence>
<dbReference type="OrthoDB" id="4062651at2759"/>
<comment type="catalytic activity">
    <reaction evidence="8">
        <text>L-seryl-[protein] + ATP = O-phospho-L-seryl-[protein] + ADP + H(+)</text>
        <dbReference type="Rhea" id="RHEA:17989"/>
        <dbReference type="Rhea" id="RHEA-COMP:9863"/>
        <dbReference type="Rhea" id="RHEA-COMP:11604"/>
        <dbReference type="ChEBI" id="CHEBI:15378"/>
        <dbReference type="ChEBI" id="CHEBI:29999"/>
        <dbReference type="ChEBI" id="CHEBI:30616"/>
        <dbReference type="ChEBI" id="CHEBI:83421"/>
        <dbReference type="ChEBI" id="CHEBI:456216"/>
        <dbReference type="EC" id="2.7.11.1"/>
    </reaction>
</comment>
<feature type="domain" description="Protein kinase" evidence="9">
    <location>
        <begin position="105"/>
        <end position="361"/>
    </location>
</feature>
<accession>A0A0D7B7E6</accession>
<evidence type="ECO:0000256" key="6">
    <source>
        <dbReference type="ARBA" id="ARBA00022840"/>
    </source>
</evidence>
<gene>
    <name evidence="10" type="ORF">CYLTODRAFT_455659</name>
</gene>
<dbReference type="PANTHER" id="PTHR24361:SF433">
    <property type="entry name" value="PROTEIN KINASE DOMAIN-CONTAINING PROTEIN"/>
    <property type="match status" value="1"/>
</dbReference>
<evidence type="ECO:0000256" key="4">
    <source>
        <dbReference type="ARBA" id="ARBA00022741"/>
    </source>
</evidence>
<evidence type="ECO:0000256" key="8">
    <source>
        <dbReference type="ARBA" id="ARBA00048679"/>
    </source>
</evidence>
<sequence length="361" mass="42083">MPYASRTAYRAFRDDVETEEDPDLRERYLKDVRRANKGNYSARRLGELHDALLYKSDERYHERRRFIARWGGPSHTEIANNLHAYFNRHVRDAPFREGASAYYYQFSSKSLGEGGQGSVRLGLRRKEGQPRYQFLCAIKKIRYENGGDGKMWAKKEAENMLRVWGCMAFTQIWACQDNPLTRTMFIAMEYFNGCELLLWKHNFLVISDALLRHVAREVLVGLDFLHTRAGLIHRDLSMRNIMMDVAYCVKIIDLGYATSITHPDDQQGVGFKAFRDPDIKRIRRITPAADIWSLGMVILHLNYGYRYPCDGARVVDQWVSVHLKTESEDPRHDWRKERRIPKVVLDIRFDSAAKCKDAPPA</sequence>
<dbReference type="Proteomes" id="UP000054007">
    <property type="component" value="Unassembled WGS sequence"/>
</dbReference>
<dbReference type="PROSITE" id="PS00109">
    <property type="entry name" value="PROTEIN_KINASE_TYR"/>
    <property type="match status" value="1"/>
</dbReference>
<dbReference type="SUPFAM" id="SSF56112">
    <property type="entry name" value="Protein kinase-like (PK-like)"/>
    <property type="match status" value="1"/>
</dbReference>
<keyword evidence="11" id="KW-1185">Reference proteome</keyword>
<dbReference type="PROSITE" id="PS50011">
    <property type="entry name" value="PROTEIN_KINASE_DOM"/>
    <property type="match status" value="1"/>
</dbReference>
<dbReference type="Gene3D" id="1.10.510.10">
    <property type="entry name" value="Transferase(Phosphotransferase) domain 1"/>
    <property type="match status" value="1"/>
</dbReference>
<reference evidence="10 11" key="1">
    <citation type="journal article" date="2015" name="Fungal Genet. Biol.">
        <title>Evolution of novel wood decay mechanisms in Agaricales revealed by the genome sequences of Fistulina hepatica and Cylindrobasidium torrendii.</title>
        <authorList>
            <person name="Floudas D."/>
            <person name="Held B.W."/>
            <person name="Riley R."/>
            <person name="Nagy L.G."/>
            <person name="Koehler G."/>
            <person name="Ransdell A.S."/>
            <person name="Younus H."/>
            <person name="Chow J."/>
            <person name="Chiniquy J."/>
            <person name="Lipzen A."/>
            <person name="Tritt A."/>
            <person name="Sun H."/>
            <person name="Haridas S."/>
            <person name="LaButti K."/>
            <person name="Ohm R.A."/>
            <person name="Kues U."/>
            <person name="Blanchette R.A."/>
            <person name="Grigoriev I.V."/>
            <person name="Minto R.E."/>
            <person name="Hibbett D.S."/>
        </authorList>
    </citation>
    <scope>NUCLEOTIDE SEQUENCE [LARGE SCALE GENOMIC DNA]</scope>
    <source>
        <strain evidence="10 11">FP15055 ss-10</strain>
    </source>
</reference>
<dbReference type="PANTHER" id="PTHR24361">
    <property type="entry name" value="MITOGEN-ACTIVATED KINASE KINASE KINASE"/>
    <property type="match status" value="1"/>
</dbReference>
<dbReference type="InterPro" id="IPR011009">
    <property type="entry name" value="Kinase-like_dom_sf"/>
</dbReference>
<dbReference type="AlphaFoldDB" id="A0A0D7B7E6"/>
<dbReference type="GO" id="GO:0004674">
    <property type="term" value="F:protein serine/threonine kinase activity"/>
    <property type="evidence" value="ECO:0007669"/>
    <property type="project" value="UniProtKB-KW"/>
</dbReference>
<evidence type="ECO:0000256" key="2">
    <source>
        <dbReference type="ARBA" id="ARBA00022527"/>
    </source>
</evidence>
<keyword evidence="5 10" id="KW-0418">Kinase</keyword>
<keyword evidence="3" id="KW-0808">Transferase</keyword>
<dbReference type="STRING" id="1314674.A0A0D7B7E6"/>
<proteinExistence type="predicted"/>
<dbReference type="CDD" id="cd00180">
    <property type="entry name" value="PKc"/>
    <property type="match status" value="1"/>
</dbReference>
<keyword evidence="4" id="KW-0547">Nucleotide-binding</keyword>
<organism evidence="10 11">
    <name type="scientific">Cylindrobasidium torrendii FP15055 ss-10</name>
    <dbReference type="NCBI Taxonomy" id="1314674"/>
    <lineage>
        <taxon>Eukaryota</taxon>
        <taxon>Fungi</taxon>
        <taxon>Dikarya</taxon>
        <taxon>Basidiomycota</taxon>
        <taxon>Agaricomycotina</taxon>
        <taxon>Agaricomycetes</taxon>
        <taxon>Agaricomycetidae</taxon>
        <taxon>Agaricales</taxon>
        <taxon>Marasmiineae</taxon>
        <taxon>Physalacriaceae</taxon>
        <taxon>Cylindrobasidium</taxon>
    </lineage>
</organism>
<dbReference type="InterPro" id="IPR053235">
    <property type="entry name" value="Ser_Thr_kinase"/>
</dbReference>
<dbReference type="InterPro" id="IPR000719">
    <property type="entry name" value="Prot_kinase_dom"/>
</dbReference>
<dbReference type="InterPro" id="IPR008266">
    <property type="entry name" value="Tyr_kinase_AS"/>
</dbReference>
<dbReference type="EMBL" id="KN880564">
    <property type="protein sequence ID" value="KIY66155.1"/>
    <property type="molecule type" value="Genomic_DNA"/>
</dbReference>
<dbReference type="EC" id="2.7.11.1" evidence="1"/>
<comment type="catalytic activity">
    <reaction evidence="7">
        <text>L-threonyl-[protein] + ATP = O-phospho-L-threonyl-[protein] + ADP + H(+)</text>
        <dbReference type="Rhea" id="RHEA:46608"/>
        <dbReference type="Rhea" id="RHEA-COMP:11060"/>
        <dbReference type="Rhea" id="RHEA-COMP:11605"/>
        <dbReference type="ChEBI" id="CHEBI:15378"/>
        <dbReference type="ChEBI" id="CHEBI:30013"/>
        <dbReference type="ChEBI" id="CHEBI:30616"/>
        <dbReference type="ChEBI" id="CHEBI:61977"/>
        <dbReference type="ChEBI" id="CHEBI:456216"/>
        <dbReference type="EC" id="2.7.11.1"/>
    </reaction>
</comment>
<protein>
    <recommendedName>
        <fullName evidence="1">non-specific serine/threonine protein kinase</fullName>
        <ecNumber evidence="1">2.7.11.1</ecNumber>
    </recommendedName>
</protein>
<name>A0A0D7B7E6_9AGAR</name>
<evidence type="ECO:0000256" key="3">
    <source>
        <dbReference type="ARBA" id="ARBA00022679"/>
    </source>
</evidence>
<evidence type="ECO:0000256" key="1">
    <source>
        <dbReference type="ARBA" id="ARBA00012513"/>
    </source>
</evidence>
<keyword evidence="2" id="KW-0723">Serine/threonine-protein kinase</keyword>
<evidence type="ECO:0000313" key="10">
    <source>
        <dbReference type="EMBL" id="KIY66155.1"/>
    </source>
</evidence>
<dbReference type="Pfam" id="PF00069">
    <property type="entry name" value="Pkinase"/>
    <property type="match status" value="1"/>
</dbReference>
<evidence type="ECO:0000256" key="5">
    <source>
        <dbReference type="ARBA" id="ARBA00022777"/>
    </source>
</evidence>